<accession>X1LSV2</accession>
<dbReference type="PANTHER" id="PTHR33434">
    <property type="entry name" value="DEGV DOMAIN-CONTAINING PROTEIN DR_1986-RELATED"/>
    <property type="match status" value="1"/>
</dbReference>
<dbReference type="Pfam" id="PF02645">
    <property type="entry name" value="DegV"/>
    <property type="match status" value="1"/>
</dbReference>
<comment type="caution">
    <text evidence="2">The sequence shown here is derived from an EMBL/GenBank/DDBJ whole genome shotgun (WGS) entry which is preliminary data.</text>
</comment>
<sequence>QEYGIGIVPAHVIMDGKDYPDTEIDMGMLYARLEEKENLPTTSGATIGQFLQGYQEMSQRAEAILVITLTSAYSTTYGAAVQAREIVHEKLPNTTIEVIDSRTVAAAQLLIVLQAAKTAAQGKSFQEVTRVANDMILRVNDLSTRDTLFYLDKGGLVYEAGSWAEAELKSTFRAILKVDASTQGITKPVARAKTKTQIMNKMVDIAKEKVRGKKLHASIVHTNVPDQAEQLRKMILSQFQCDEFYVTEALGATAAKNGRGLIHFG</sequence>
<dbReference type="SUPFAM" id="SSF82549">
    <property type="entry name" value="DAK1/DegV-like"/>
    <property type="match status" value="1"/>
</dbReference>
<proteinExistence type="predicted"/>
<feature type="non-terminal residue" evidence="2">
    <location>
        <position position="265"/>
    </location>
</feature>
<evidence type="ECO:0000313" key="2">
    <source>
        <dbReference type="EMBL" id="GAI08901.1"/>
    </source>
</evidence>
<dbReference type="AlphaFoldDB" id="X1LSV2"/>
<dbReference type="GO" id="GO:0008289">
    <property type="term" value="F:lipid binding"/>
    <property type="evidence" value="ECO:0007669"/>
    <property type="project" value="UniProtKB-KW"/>
</dbReference>
<evidence type="ECO:0008006" key="3">
    <source>
        <dbReference type="Google" id="ProtNLM"/>
    </source>
</evidence>
<dbReference type="Gene3D" id="3.40.50.10170">
    <property type="match status" value="1"/>
</dbReference>
<name>X1LSV2_9ZZZZ</name>
<dbReference type="PANTHER" id="PTHR33434:SF2">
    <property type="entry name" value="FATTY ACID-BINDING PROTEIN TM_1468"/>
    <property type="match status" value="1"/>
</dbReference>
<keyword evidence="1" id="KW-0446">Lipid-binding</keyword>
<dbReference type="NCBIfam" id="TIGR00762">
    <property type="entry name" value="DegV"/>
    <property type="match status" value="1"/>
</dbReference>
<dbReference type="InterPro" id="IPR043168">
    <property type="entry name" value="DegV_C"/>
</dbReference>
<feature type="non-terminal residue" evidence="2">
    <location>
        <position position="1"/>
    </location>
</feature>
<organism evidence="2">
    <name type="scientific">marine sediment metagenome</name>
    <dbReference type="NCBI Taxonomy" id="412755"/>
    <lineage>
        <taxon>unclassified sequences</taxon>
        <taxon>metagenomes</taxon>
        <taxon>ecological metagenomes</taxon>
    </lineage>
</organism>
<dbReference type="Gene3D" id="3.30.1180.10">
    <property type="match status" value="1"/>
</dbReference>
<dbReference type="InterPro" id="IPR003797">
    <property type="entry name" value="DegV"/>
</dbReference>
<gene>
    <name evidence="2" type="ORF">S06H3_10563</name>
</gene>
<protein>
    <recommendedName>
        <fullName evidence="3">DegV family protein</fullName>
    </recommendedName>
</protein>
<evidence type="ECO:0000256" key="1">
    <source>
        <dbReference type="ARBA" id="ARBA00023121"/>
    </source>
</evidence>
<dbReference type="PROSITE" id="PS51482">
    <property type="entry name" value="DEGV"/>
    <property type="match status" value="1"/>
</dbReference>
<dbReference type="EMBL" id="BARV01004918">
    <property type="protein sequence ID" value="GAI08901.1"/>
    <property type="molecule type" value="Genomic_DNA"/>
</dbReference>
<dbReference type="InterPro" id="IPR050270">
    <property type="entry name" value="DegV_domain_contain"/>
</dbReference>
<reference evidence="2" key="1">
    <citation type="journal article" date="2014" name="Front. Microbiol.">
        <title>High frequency of phylogenetically diverse reductive dehalogenase-homologous genes in deep subseafloor sedimentary metagenomes.</title>
        <authorList>
            <person name="Kawai M."/>
            <person name="Futagami T."/>
            <person name="Toyoda A."/>
            <person name="Takaki Y."/>
            <person name="Nishi S."/>
            <person name="Hori S."/>
            <person name="Arai W."/>
            <person name="Tsubouchi T."/>
            <person name="Morono Y."/>
            <person name="Uchiyama I."/>
            <person name="Ito T."/>
            <person name="Fujiyama A."/>
            <person name="Inagaki F."/>
            <person name="Takami H."/>
        </authorList>
    </citation>
    <scope>NUCLEOTIDE SEQUENCE</scope>
    <source>
        <strain evidence="2">Expedition CK06-06</strain>
    </source>
</reference>